<dbReference type="InterPro" id="IPR000719">
    <property type="entry name" value="Prot_kinase_dom"/>
</dbReference>
<dbReference type="EC" id="2.7.11.1" evidence="1"/>
<dbReference type="GO" id="GO:0005737">
    <property type="term" value="C:cytoplasm"/>
    <property type="evidence" value="ECO:0007669"/>
    <property type="project" value="TreeGrafter"/>
</dbReference>
<reference evidence="11" key="1">
    <citation type="journal article" date="2017" name="Genome Biol.">
        <title>Comparative genomics reveals high biological diversity and specific adaptations in the industrially and medically important fungal genus Aspergillus.</title>
        <authorList>
            <person name="de Vries R.P."/>
            <person name="Riley R."/>
            <person name="Wiebenga A."/>
            <person name="Aguilar-Osorio G."/>
            <person name="Amillis S."/>
            <person name="Uchima C.A."/>
            <person name="Anderluh G."/>
            <person name="Asadollahi M."/>
            <person name="Askin M."/>
            <person name="Barry K."/>
            <person name="Battaglia E."/>
            <person name="Bayram O."/>
            <person name="Benocci T."/>
            <person name="Braus-Stromeyer S.A."/>
            <person name="Caldana C."/>
            <person name="Canovas D."/>
            <person name="Cerqueira G.C."/>
            <person name="Chen F."/>
            <person name="Chen W."/>
            <person name="Choi C."/>
            <person name="Clum A."/>
            <person name="Dos Santos R.A."/>
            <person name="Damasio A.R."/>
            <person name="Diallinas G."/>
            <person name="Emri T."/>
            <person name="Fekete E."/>
            <person name="Flipphi M."/>
            <person name="Freyberg S."/>
            <person name="Gallo A."/>
            <person name="Gournas C."/>
            <person name="Habgood R."/>
            <person name="Hainaut M."/>
            <person name="Harispe M.L."/>
            <person name="Henrissat B."/>
            <person name="Hilden K.S."/>
            <person name="Hope R."/>
            <person name="Hossain A."/>
            <person name="Karabika E."/>
            <person name="Karaffa L."/>
            <person name="Karanyi Z."/>
            <person name="Krasevec N."/>
            <person name="Kuo A."/>
            <person name="Kusch H."/>
            <person name="LaButti K."/>
            <person name="Lagendijk E.L."/>
            <person name="Lapidus A."/>
            <person name="Levasseur A."/>
            <person name="Lindquist E."/>
            <person name="Lipzen A."/>
            <person name="Logrieco A.F."/>
            <person name="MacCabe A."/>
            <person name="Maekelae M.R."/>
            <person name="Malavazi I."/>
            <person name="Melin P."/>
            <person name="Meyer V."/>
            <person name="Mielnichuk N."/>
            <person name="Miskei M."/>
            <person name="Molnar A.P."/>
            <person name="Mule G."/>
            <person name="Ngan C.Y."/>
            <person name="Orejas M."/>
            <person name="Orosz E."/>
            <person name="Ouedraogo J.P."/>
            <person name="Overkamp K.M."/>
            <person name="Park H.-S."/>
            <person name="Perrone G."/>
            <person name="Piumi F."/>
            <person name="Punt P.J."/>
            <person name="Ram A.F."/>
            <person name="Ramon A."/>
            <person name="Rauscher S."/>
            <person name="Record E."/>
            <person name="Riano-Pachon D.M."/>
            <person name="Robert V."/>
            <person name="Roehrig J."/>
            <person name="Ruller R."/>
            <person name="Salamov A."/>
            <person name="Salih N.S."/>
            <person name="Samson R.A."/>
            <person name="Sandor E."/>
            <person name="Sanguinetti M."/>
            <person name="Schuetze T."/>
            <person name="Sepcic K."/>
            <person name="Shelest E."/>
            <person name="Sherlock G."/>
            <person name="Sophianopoulou V."/>
            <person name="Squina F.M."/>
            <person name="Sun H."/>
            <person name="Susca A."/>
            <person name="Todd R.B."/>
            <person name="Tsang A."/>
            <person name="Unkles S.E."/>
            <person name="van de Wiele N."/>
            <person name="van Rossen-Uffink D."/>
            <person name="Oliveira J.V."/>
            <person name="Vesth T.C."/>
            <person name="Visser J."/>
            <person name="Yu J.-H."/>
            <person name="Zhou M."/>
            <person name="Andersen M.R."/>
            <person name="Archer D.B."/>
            <person name="Baker S.E."/>
            <person name="Benoit I."/>
            <person name="Brakhage A.A."/>
            <person name="Braus G.H."/>
            <person name="Fischer R."/>
            <person name="Frisvad J.C."/>
            <person name="Goldman G.H."/>
            <person name="Houbraken J."/>
            <person name="Oakley B."/>
            <person name="Pocsi I."/>
            <person name="Scazzocchio C."/>
            <person name="Seiboth B."/>
            <person name="vanKuyk P.A."/>
            <person name="Wortman J."/>
            <person name="Dyer P.S."/>
            <person name="Grigoriev I.V."/>
        </authorList>
    </citation>
    <scope>NUCLEOTIDE SEQUENCE [LARGE SCALE GENOMIC DNA]</scope>
    <source>
        <strain evidence="11">ITEM 5010</strain>
    </source>
</reference>
<evidence type="ECO:0000256" key="8">
    <source>
        <dbReference type="ARBA" id="ARBA00048679"/>
    </source>
</evidence>
<gene>
    <name evidence="10" type="ORF">ASPCADRAFT_519615</name>
</gene>
<dbReference type="SMART" id="SM00220">
    <property type="entry name" value="S_TKc"/>
    <property type="match status" value="1"/>
</dbReference>
<evidence type="ECO:0000256" key="2">
    <source>
        <dbReference type="ARBA" id="ARBA00022527"/>
    </source>
</evidence>
<dbReference type="InterPro" id="IPR011009">
    <property type="entry name" value="Kinase-like_dom_sf"/>
</dbReference>
<dbReference type="PANTHER" id="PTHR47634:SF9">
    <property type="entry name" value="PROTEIN KINASE DOMAIN-CONTAINING PROTEIN-RELATED"/>
    <property type="match status" value="1"/>
</dbReference>
<keyword evidence="4" id="KW-0547">Nucleotide-binding</keyword>
<dbReference type="PANTHER" id="PTHR47634">
    <property type="entry name" value="PROTEIN KINASE DOMAIN-CONTAINING PROTEIN-RELATED"/>
    <property type="match status" value="1"/>
</dbReference>
<evidence type="ECO:0000259" key="9">
    <source>
        <dbReference type="PROSITE" id="PS50011"/>
    </source>
</evidence>
<dbReference type="OMA" id="EPLWIYR"/>
<dbReference type="Proteomes" id="UP000188318">
    <property type="component" value="Unassembled WGS sequence"/>
</dbReference>
<accession>A0A1R3R5U2</accession>
<dbReference type="AlphaFoldDB" id="A0A1R3R5U2"/>
<dbReference type="GO" id="GO:0050684">
    <property type="term" value="P:regulation of mRNA processing"/>
    <property type="evidence" value="ECO:0007669"/>
    <property type="project" value="TreeGrafter"/>
</dbReference>
<keyword evidence="11" id="KW-1185">Reference proteome</keyword>
<evidence type="ECO:0000256" key="3">
    <source>
        <dbReference type="ARBA" id="ARBA00022679"/>
    </source>
</evidence>
<organism evidence="10 11">
    <name type="scientific">Aspergillus carbonarius (strain ITEM 5010)</name>
    <dbReference type="NCBI Taxonomy" id="602072"/>
    <lineage>
        <taxon>Eukaryota</taxon>
        <taxon>Fungi</taxon>
        <taxon>Dikarya</taxon>
        <taxon>Ascomycota</taxon>
        <taxon>Pezizomycotina</taxon>
        <taxon>Eurotiomycetes</taxon>
        <taxon>Eurotiomycetidae</taxon>
        <taxon>Eurotiales</taxon>
        <taxon>Aspergillaceae</taxon>
        <taxon>Aspergillus</taxon>
        <taxon>Aspergillus subgen. Circumdati</taxon>
    </lineage>
</organism>
<dbReference type="PROSITE" id="PS50011">
    <property type="entry name" value="PROTEIN_KINASE_DOM"/>
    <property type="match status" value="1"/>
</dbReference>
<dbReference type="Gene3D" id="3.30.200.20">
    <property type="entry name" value="Phosphorylase Kinase, domain 1"/>
    <property type="match status" value="1"/>
</dbReference>
<name>A0A1R3R5U2_ASPC5</name>
<comment type="catalytic activity">
    <reaction evidence="7">
        <text>L-threonyl-[protein] + ATP = O-phospho-L-threonyl-[protein] + ADP + H(+)</text>
        <dbReference type="Rhea" id="RHEA:46608"/>
        <dbReference type="Rhea" id="RHEA-COMP:11060"/>
        <dbReference type="Rhea" id="RHEA-COMP:11605"/>
        <dbReference type="ChEBI" id="CHEBI:15378"/>
        <dbReference type="ChEBI" id="CHEBI:30013"/>
        <dbReference type="ChEBI" id="CHEBI:30616"/>
        <dbReference type="ChEBI" id="CHEBI:61977"/>
        <dbReference type="ChEBI" id="CHEBI:456216"/>
        <dbReference type="EC" id="2.7.11.1"/>
    </reaction>
</comment>
<evidence type="ECO:0000313" key="10">
    <source>
        <dbReference type="EMBL" id="OOF89843.1"/>
    </source>
</evidence>
<dbReference type="PROSITE" id="PS00108">
    <property type="entry name" value="PROTEIN_KINASE_ST"/>
    <property type="match status" value="1"/>
</dbReference>
<protein>
    <recommendedName>
        <fullName evidence="1">non-specific serine/threonine protein kinase</fullName>
        <ecNumber evidence="1">2.7.11.1</ecNumber>
    </recommendedName>
</protein>
<evidence type="ECO:0000256" key="6">
    <source>
        <dbReference type="ARBA" id="ARBA00022840"/>
    </source>
</evidence>
<dbReference type="GO" id="GO:0005634">
    <property type="term" value="C:nucleus"/>
    <property type="evidence" value="ECO:0007669"/>
    <property type="project" value="TreeGrafter"/>
</dbReference>
<dbReference type="VEuPathDB" id="FungiDB:ASPCADRAFT_519615"/>
<keyword evidence="2" id="KW-0723">Serine/threonine-protein kinase</keyword>
<sequence length="322" mass="37442">MKEPIEEENTPYYSPVNFYPAQLGEVLNNRYQLVTKWFWLRDKYVAFKLNGNTAQHGLDTLRLISKKNPHHKGYPFVRHLLDSFQIRFIGDTIPSDVLKVMLQMMLHALDYLHTECHIIHTDLKPDNIMVKIEDPSVLAKAAEDEYKNPLPRKTYRDGRTIYLSRSNYGLPHKTTGIIQITDFDLSVPGDRSNNGFILDTGYSYSADIWNLGIMLWDVLEGSALFKDIDPIRVGHYNEQNHLAHIMALLGHPPEEVLDTGKFIGSTVDSTRLNFENSLSKIEGQDKRMFMEFVKRMIRWHPQERSTARELLQDPWLYTEFGE</sequence>
<keyword evidence="5" id="KW-0418">Kinase</keyword>
<dbReference type="GO" id="GO:0005524">
    <property type="term" value="F:ATP binding"/>
    <property type="evidence" value="ECO:0007669"/>
    <property type="project" value="UniProtKB-KW"/>
</dbReference>
<keyword evidence="6" id="KW-0067">ATP-binding</keyword>
<dbReference type="EMBL" id="KV907693">
    <property type="protein sequence ID" value="OOF89843.1"/>
    <property type="molecule type" value="Genomic_DNA"/>
</dbReference>
<evidence type="ECO:0000256" key="7">
    <source>
        <dbReference type="ARBA" id="ARBA00047899"/>
    </source>
</evidence>
<evidence type="ECO:0000256" key="4">
    <source>
        <dbReference type="ARBA" id="ARBA00022741"/>
    </source>
</evidence>
<evidence type="ECO:0000256" key="5">
    <source>
        <dbReference type="ARBA" id="ARBA00022777"/>
    </source>
</evidence>
<dbReference type="InterPro" id="IPR008271">
    <property type="entry name" value="Ser/Thr_kinase_AS"/>
</dbReference>
<evidence type="ECO:0000256" key="1">
    <source>
        <dbReference type="ARBA" id="ARBA00012513"/>
    </source>
</evidence>
<dbReference type="STRING" id="602072.A0A1R3R5U2"/>
<dbReference type="GO" id="GO:0000245">
    <property type="term" value="P:spliceosomal complex assembly"/>
    <property type="evidence" value="ECO:0007669"/>
    <property type="project" value="TreeGrafter"/>
</dbReference>
<dbReference type="OrthoDB" id="5979581at2759"/>
<dbReference type="Gene3D" id="1.10.510.10">
    <property type="entry name" value="Transferase(Phosphotransferase) domain 1"/>
    <property type="match status" value="1"/>
</dbReference>
<proteinExistence type="predicted"/>
<evidence type="ECO:0000313" key="11">
    <source>
        <dbReference type="Proteomes" id="UP000188318"/>
    </source>
</evidence>
<dbReference type="GO" id="GO:0004674">
    <property type="term" value="F:protein serine/threonine kinase activity"/>
    <property type="evidence" value="ECO:0007669"/>
    <property type="project" value="UniProtKB-KW"/>
</dbReference>
<keyword evidence="3" id="KW-0808">Transferase</keyword>
<dbReference type="InterPro" id="IPR051334">
    <property type="entry name" value="SRPK"/>
</dbReference>
<feature type="domain" description="Protein kinase" evidence="9">
    <location>
        <begin position="1"/>
        <end position="316"/>
    </location>
</feature>
<comment type="catalytic activity">
    <reaction evidence="8">
        <text>L-seryl-[protein] + ATP = O-phospho-L-seryl-[protein] + ADP + H(+)</text>
        <dbReference type="Rhea" id="RHEA:17989"/>
        <dbReference type="Rhea" id="RHEA-COMP:9863"/>
        <dbReference type="Rhea" id="RHEA-COMP:11604"/>
        <dbReference type="ChEBI" id="CHEBI:15378"/>
        <dbReference type="ChEBI" id="CHEBI:29999"/>
        <dbReference type="ChEBI" id="CHEBI:30616"/>
        <dbReference type="ChEBI" id="CHEBI:83421"/>
        <dbReference type="ChEBI" id="CHEBI:456216"/>
        <dbReference type="EC" id="2.7.11.1"/>
    </reaction>
</comment>
<dbReference type="SUPFAM" id="SSF56112">
    <property type="entry name" value="Protein kinase-like (PK-like)"/>
    <property type="match status" value="1"/>
</dbReference>
<dbReference type="Pfam" id="PF00069">
    <property type="entry name" value="Pkinase"/>
    <property type="match status" value="2"/>
</dbReference>